<accession>A0ABU7GDC9</accession>
<dbReference type="NCBIfam" id="NF004127">
    <property type="entry name" value="PRK05617.1"/>
    <property type="match status" value="1"/>
</dbReference>
<keyword evidence="3 5" id="KW-0378">Hydrolase</keyword>
<evidence type="ECO:0000256" key="2">
    <source>
        <dbReference type="ARBA" id="ARBA00011915"/>
    </source>
</evidence>
<dbReference type="PANTHER" id="PTHR43176:SF3">
    <property type="entry name" value="3-HYDROXYISOBUTYRYL-COA HYDROLASE, MITOCHONDRIAL"/>
    <property type="match status" value="1"/>
</dbReference>
<dbReference type="InterPro" id="IPR029045">
    <property type="entry name" value="ClpP/crotonase-like_dom_sf"/>
</dbReference>
<dbReference type="Gene3D" id="3.90.226.10">
    <property type="entry name" value="2-enoyl-CoA Hydratase, Chain A, domain 1"/>
    <property type="match status" value="1"/>
</dbReference>
<dbReference type="Pfam" id="PF16113">
    <property type="entry name" value="ECH_2"/>
    <property type="match status" value="1"/>
</dbReference>
<evidence type="ECO:0000313" key="5">
    <source>
        <dbReference type="EMBL" id="MEE1876926.1"/>
    </source>
</evidence>
<sequence>MTIDSATEQMIIRRDGAAGFLTLNRPKALHALTQPMDHAMTEALLAWKDDPAVEAVIIDHSEGRGFCAGGDIAFLRNSALNDGGVSGRRFFYEEYQLNHLLMTYPKPVIAFMDGITMGGGVGISQPAKFRVATENTRFAMPETGIGLFPDVGGGWHLSRLQGRLGQFLALTGARLDGAECLWAGLATHYLPHEALAEAKERIVHGHEPGGVLSALSVHSPEARIEGNAAAIRKHFASDSYEDILDSLETDSSEWAAKELATLSTKSPQTCKVALRQLAESARLTDFADNMRMEYRIASRVLTRPDFAEGVRAVIIDKTNDPKWDPVTPEEVSDELIDSIFAPLPADEEWKPL</sequence>
<proteinExistence type="predicted"/>
<gene>
    <name evidence="5" type="ORF">VRS74_04420</name>
</gene>
<reference evidence="5 6" key="1">
    <citation type="submission" date="2024-01" db="EMBL/GenBank/DDBJ databases">
        <title>The genome sequence of Erythrobacteraceae sp. strain 1XM1-14.</title>
        <authorList>
            <person name="Liu Y."/>
        </authorList>
    </citation>
    <scope>NUCLEOTIDE SEQUENCE [LARGE SCALE GENOMIC DNA]</scope>
    <source>
        <strain evidence="5 6">1XM1-14</strain>
    </source>
</reference>
<evidence type="ECO:0000259" key="4">
    <source>
        <dbReference type="Pfam" id="PF16113"/>
    </source>
</evidence>
<keyword evidence="6" id="KW-1185">Reference proteome</keyword>
<dbReference type="EMBL" id="JAZDQV010000003">
    <property type="protein sequence ID" value="MEE1876926.1"/>
    <property type="molecule type" value="Genomic_DNA"/>
</dbReference>
<dbReference type="SUPFAM" id="SSF52096">
    <property type="entry name" value="ClpP/crotonase"/>
    <property type="match status" value="1"/>
</dbReference>
<evidence type="ECO:0000256" key="3">
    <source>
        <dbReference type="ARBA" id="ARBA00022801"/>
    </source>
</evidence>
<feature type="domain" description="Enoyl-CoA hydratase/isomerase" evidence="4">
    <location>
        <begin position="19"/>
        <end position="340"/>
    </location>
</feature>
<dbReference type="EC" id="3.1.2.4" evidence="2"/>
<dbReference type="Proteomes" id="UP001343492">
    <property type="component" value="Unassembled WGS sequence"/>
</dbReference>
<dbReference type="InterPro" id="IPR032259">
    <property type="entry name" value="HIBYL-CoA-H"/>
</dbReference>
<dbReference type="RefSeq" id="WP_354144029.1">
    <property type="nucleotide sequence ID" value="NZ_JAZDQV010000003.1"/>
</dbReference>
<comment type="caution">
    <text evidence="5">The sequence shown here is derived from an EMBL/GenBank/DDBJ whole genome shotgun (WGS) entry which is preliminary data.</text>
</comment>
<evidence type="ECO:0000256" key="1">
    <source>
        <dbReference type="ARBA" id="ARBA00001709"/>
    </source>
</evidence>
<dbReference type="GO" id="GO:0016787">
    <property type="term" value="F:hydrolase activity"/>
    <property type="evidence" value="ECO:0007669"/>
    <property type="project" value="UniProtKB-KW"/>
</dbReference>
<protein>
    <recommendedName>
        <fullName evidence="2">3-hydroxyisobutyryl-CoA hydrolase</fullName>
        <ecNumber evidence="2">3.1.2.4</ecNumber>
    </recommendedName>
</protein>
<organism evidence="5 6">
    <name type="scientific">Altererythrobacter litoralis</name>
    <dbReference type="NCBI Taxonomy" id="3113904"/>
    <lineage>
        <taxon>Bacteria</taxon>
        <taxon>Pseudomonadati</taxon>
        <taxon>Pseudomonadota</taxon>
        <taxon>Alphaproteobacteria</taxon>
        <taxon>Sphingomonadales</taxon>
        <taxon>Erythrobacteraceae</taxon>
        <taxon>Altererythrobacter</taxon>
    </lineage>
</organism>
<dbReference type="PANTHER" id="PTHR43176">
    <property type="entry name" value="3-HYDROXYISOBUTYRYL-COA HYDROLASE-RELATED"/>
    <property type="match status" value="1"/>
</dbReference>
<evidence type="ECO:0000313" key="6">
    <source>
        <dbReference type="Proteomes" id="UP001343492"/>
    </source>
</evidence>
<dbReference type="InterPro" id="IPR045004">
    <property type="entry name" value="ECH_dom"/>
</dbReference>
<comment type="catalytic activity">
    <reaction evidence="1">
        <text>3-hydroxy-2-methylpropanoyl-CoA + H2O = 3-hydroxy-2-methylpropanoate + CoA + H(+)</text>
        <dbReference type="Rhea" id="RHEA:20888"/>
        <dbReference type="ChEBI" id="CHEBI:11805"/>
        <dbReference type="ChEBI" id="CHEBI:15377"/>
        <dbReference type="ChEBI" id="CHEBI:15378"/>
        <dbReference type="ChEBI" id="CHEBI:57287"/>
        <dbReference type="ChEBI" id="CHEBI:57340"/>
        <dbReference type="EC" id="3.1.2.4"/>
    </reaction>
</comment>
<name>A0ABU7GDC9_9SPHN</name>
<dbReference type="CDD" id="cd06558">
    <property type="entry name" value="crotonase-like"/>
    <property type="match status" value="1"/>
</dbReference>